<proteinExistence type="predicted"/>
<gene>
    <name evidence="2" type="ORF">PISL3812_09253</name>
</gene>
<organism evidence="2 3">
    <name type="scientific">Talaromyces islandicus</name>
    <name type="common">Penicillium islandicum</name>
    <dbReference type="NCBI Taxonomy" id="28573"/>
    <lineage>
        <taxon>Eukaryota</taxon>
        <taxon>Fungi</taxon>
        <taxon>Dikarya</taxon>
        <taxon>Ascomycota</taxon>
        <taxon>Pezizomycotina</taxon>
        <taxon>Eurotiomycetes</taxon>
        <taxon>Eurotiomycetidae</taxon>
        <taxon>Eurotiales</taxon>
        <taxon>Trichocomaceae</taxon>
        <taxon>Talaromyces</taxon>
        <taxon>Talaromyces sect. Islandici</taxon>
    </lineage>
</organism>
<evidence type="ECO:0000313" key="2">
    <source>
        <dbReference type="EMBL" id="CRG92197.1"/>
    </source>
</evidence>
<dbReference type="EMBL" id="CVMT01000011">
    <property type="protein sequence ID" value="CRG92197.1"/>
    <property type="molecule type" value="Genomic_DNA"/>
</dbReference>
<dbReference type="AlphaFoldDB" id="A0A0U1M9B7"/>
<dbReference type="OrthoDB" id="2120024at2759"/>
<keyword evidence="1" id="KW-0472">Membrane</keyword>
<dbReference type="OMA" id="QKPSAYK"/>
<evidence type="ECO:0000313" key="3">
    <source>
        <dbReference type="Proteomes" id="UP000054383"/>
    </source>
</evidence>
<keyword evidence="3" id="KW-1185">Reference proteome</keyword>
<protein>
    <recommendedName>
        <fullName evidence="4">Inner membrane assembly complex subunit 17</fullName>
    </recommendedName>
</protein>
<keyword evidence="1" id="KW-0812">Transmembrane</keyword>
<keyword evidence="1" id="KW-1133">Transmembrane helix</keyword>
<dbReference type="Proteomes" id="UP000054383">
    <property type="component" value="Unassembled WGS sequence"/>
</dbReference>
<sequence>MTLRSTALRVTAGLRPASRVFFTRRTFTSSASRLEQQTQNTNSFKEGMSAFRPFGRPFAKVFLGAIFAYQLIYWTWMKLEIWEKKLLKNEELQALEKKAKELAASPKK</sequence>
<reference evidence="2 3" key="1">
    <citation type="submission" date="2015-04" db="EMBL/GenBank/DDBJ databases">
        <authorList>
            <person name="Syromyatnikov M.Y."/>
            <person name="Popov V.N."/>
        </authorList>
    </citation>
    <scope>NUCLEOTIDE SEQUENCE [LARGE SCALE GENOMIC DNA]</scope>
    <source>
        <strain evidence="2">WF-38-12</strain>
    </source>
</reference>
<evidence type="ECO:0000256" key="1">
    <source>
        <dbReference type="SAM" id="Phobius"/>
    </source>
</evidence>
<feature type="transmembrane region" description="Helical" evidence="1">
    <location>
        <begin position="58"/>
        <end position="76"/>
    </location>
</feature>
<name>A0A0U1M9B7_TALIS</name>
<evidence type="ECO:0008006" key="4">
    <source>
        <dbReference type="Google" id="ProtNLM"/>
    </source>
</evidence>
<accession>A0A0U1M9B7</accession>